<dbReference type="InterPro" id="IPR052704">
    <property type="entry name" value="ECF_Sigma-70_Domain"/>
</dbReference>
<sequence length="166" mass="17842">ESASQQHAHRARRRIAAERHAGDIDHATARRIVEAFVDAASSGRTERLVALLTDDATAITDGAGLAETLRYISVPEQIAAVTRAAFKPSPAKRRLVGGPLAIHAGVINGSPAMIAATDDRVVGVVVLEVRDDKIAAIFGMAAPARLGRLTEEWRRSEHEDPLIESW</sequence>
<organism evidence="1 2">
    <name type="scientific">Nocardia donostiensis</name>
    <dbReference type="NCBI Taxonomy" id="1538463"/>
    <lineage>
        <taxon>Bacteria</taxon>
        <taxon>Bacillati</taxon>
        <taxon>Actinomycetota</taxon>
        <taxon>Actinomycetes</taxon>
        <taxon>Mycobacteriales</taxon>
        <taxon>Nocardiaceae</taxon>
        <taxon>Nocardia</taxon>
    </lineage>
</organism>
<name>A0A1W0AQ21_9NOCA</name>
<dbReference type="SUPFAM" id="SSF54427">
    <property type="entry name" value="NTF2-like"/>
    <property type="match status" value="1"/>
</dbReference>
<feature type="non-terminal residue" evidence="1">
    <location>
        <position position="1"/>
    </location>
</feature>
<dbReference type="PANTHER" id="PTHR30173">
    <property type="entry name" value="SIGMA 19 FACTOR"/>
    <property type="match status" value="1"/>
</dbReference>
<comment type="caution">
    <text evidence="1">The sequence shown here is derived from an EMBL/GenBank/DDBJ whole genome shotgun (WGS) entry which is preliminary data.</text>
</comment>
<dbReference type="EMBL" id="MUMY01000046">
    <property type="protein sequence ID" value="ONM45934.1"/>
    <property type="molecule type" value="Genomic_DNA"/>
</dbReference>
<dbReference type="Proteomes" id="UP000188836">
    <property type="component" value="Unassembled WGS sequence"/>
</dbReference>
<protein>
    <submittedName>
        <fullName evidence="1">RNA polymerase subunit sigma-70</fullName>
    </submittedName>
</protein>
<dbReference type="InterPro" id="IPR032710">
    <property type="entry name" value="NTF2-like_dom_sf"/>
</dbReference>
<gene>
    <name evidence="1" type="ORF">B0T46_25690</name>
</gene>
<keyword evidence="2" id="KW-1185">Reference proteome</keyword>
<dbReference type="Gene3D" id="3.10.450.50">
    <property type="match status" value="1"/>
</dbReference>
<proteinExistence type="predicted"/>
<evidence type="ECO:0000313" key="2">
    <source>
        <dbReference type="Proteomes" id="UP000188836"/>
    </source>
</evidence>
<dbReference type="GO" id="GO:0016987">
    <property type="term" value="F:sigma factor activity"/>
    <property type="evidence" value="ECO:0007669"/>
    <property type="project" value="TreeGrafter"/>
</dbReference>
<dbReference type="AlphaFoldDB" id="A0A1W0AQ21"/>
<accession>A0A1W0AQ21</accession>
<dbReference type="PANTHER" id="PTHR30173:SF36">
    <property type="entry name" value="ECF RNA POLYMERASE SIGMA FACTOR SIGJ"/>
    <property type="match status" value="1"/>
</dbReference>
<reference evidence="1 2" key="1">
    <citation type="journal article" date="2016" name="Antonie Van Leeuwenhoek">
        <title>Nocardia donostiensis sp. nov., isolated from human respiratory specimens.</title>
        <authorList>
            <person name="Ercibengoa M."/>
            <person name="Bell M."/>
            <person name="Marimon J.M."/>
            <person name="Humrighouse B."/>
            <person name="Klenk H.P."/>
            <person name="Potter G."/>
            <person name="Perez-Trallero E."/>
        </authorList>
    </citation>
    <scope>NUCLEOTIDE SEQUENCE [LARGE SCALE GENOMIC DNA]</scope>
    <source>
        <strain evidence="1 2">X1655</strain>
    </source>
</reference>
<evidence type="ECO:0000313" key="1">
    <source>
        <dbReference type="EMBL" id="ONM45934.1"/>
    </source>
</evidence>